<dbReference type="InterPro" id="IPR012373">
    <property type="entry name" value="Ferrdict_sens_TM"/>
</dbReference>
<sequence>MNVSTLPPSHRFPDSAEGWLARLLSPESDTDDFAAFEEWIAVSPQNALAYAEAERVHGMARASQAVRAQVPTDLSQIALSSKRPSARRARPAVFAWAAVLVLALVSGWGVWVALRPSSPVQYATAVGERLKVDLPDGSTLVLDTDTALQLSYRRSRRGIELLRGRLQANVAHDKDRPFIVSSGDGSVRAVGTVFQVENRGGDTVVRLLEGRVVVATRQAGQALELHPMQQVVYGENGWFGTPEGVDRIAAEGWTQGRLIFKERRLAELLVEFNRYSRDHLVLSKAELGDIRVSGAFAADDRSGLIMALQRGWGLQAKRTASDETTLYLRE</sequence>
<gene>
    <name evidence="4" type="ORF">MOV92_22450</name>
</gene>
<dbReference type="PANTHER" id="PTHR30273">
    <property type="entry name" value="PERIPLASMIC SIGNAL SENSOR AND SIGMA FACTOR ACTIVATOR FECR-RELATED"/>
    <property type="match status" value="1"/>
</dbReference>
<dbReference type="Gene3D" id="2.60.120.1440">
    <property type="match status" value="1"/>
</dbReference>
<organism evidence="4 5">
    <name type="scientific">Lysobacter gummosus</name>
    <dbReference type="NCBI Taxonomy" id="262324"/>
    <lineage>
        <taxon>Bacteria</taxon>
        <taxon>Pseudomonadati</taxon>
        <taxon>Pseudomonadota</taxon>
        <taxon>Gammaproteobacteria</taxon>
        <taxon>Lysobacterales</taxon>
        <taxon>Lysobacteraceae</taxon>
        <taxon>Lysobacter</taxon>
    </lineage>
</organism>
<evidence type="ECO:0000313" key="5">
    <source>
        <dbReference type="Proteomes" id="UP000829194"/>
    </source>
</evidence>
<dbReference type="PANTHER" id="PTHR30273:SF2">
    <property type="entry name" value="PROTEIN FECR"/>
    <property type="match status" value="1"/>
</dbReference>
<evidence type="ECO:0000313" key="4">
    <source>
        <dbReference type="EMBL" id="UNP29196.1"/>
    </source>
</evidence>
<dbReference type="Proteomes" id="UP000829194">
    <property type="component" value="Chromosome"/>
</dbReference>
<keyword evidence="1" id="KW-1133">Transmembrane helix</keyword>
<reference evidence="4 5" key="1">
    <citation type="submission" date="2022-03" db="EMBL/GenBank/DDBJ databases">
        <title>Complete genome sequence of Lysobacter capsici VKM B-2533 and Lysobacter gummosus 10.1.1, promising sources of lytic agents.</title>
        <authorList>
            <person name="Tarlachkov S.V."/>
            <person name="Kudryakova I.V."/>
            <person name="Afoshin A.S."/>
            <person name="Leontyevskaya E.A."/>
            <person name="Leontyevskaya N.V."/>
        </authorList>
    </citation>
    <scope>NUCLEOTIDE SEQUENCE [LARGE SCALE GENOMIC DNA]</scope>
    <source>
        <strain evidence="4 5">10.1.1</strain>
    </source>
</reference>
<keyword evidence="1" id="KW-0812">Transmembrane</keyword>
<dbReference type="InterPro" id="IPR006860">
    <property type="entry name" value="FecR"/>
</dbReference>
<name>A0ABY3XE31_9GAMM</name>
<dbReference type="Pfam" id="PF04773">
    <property type="entry name" value="FecR"/>
    <property type="match status" value="1"/>
</dbReference>
<accession>A0ABY3XE31</accession>
<feature type="domain" description="FecR protein" evidence="2">
    <location>
        <begin position="121"/>
        <end position="212"/>
    </location>
</feature>
<feature type="domain" description="FecR N-terminal" evidence="3">
    <location>
        <begin position="18"/>
        <end position="56"/>
    </location>
</feature>
<dbReference type="PIRSF" id="PIRSF018266">
    <property type="entry name" value="FecR"/>
    <property type="match status" value="1"/>
</dbReference>
<evidence type="ECO:0000256" key="1">
    <source>
        <dbReference type="SAM" id="Phobius"/>
    </source>
</evidence>
<keyword evidence="5" id="KW-1185">Reference proteome</keyword>
<dbReference type="EMBL" id="CP093547">
    <property type="protein sequence ID" value="UNP29196.1"/>
    <property type="molecule type" value="Genomic_DNA"/>
</dbReference>
<evidence type="ECO:0000259" key="3">
    <source>
        <dbReference type="Pfam" id="PF16220"/>
    </source>
</evidence>
<dbReference type="Pfam" id="PF16220">
    <property type="entry name" value="DUF4880"/>
    <property type="match status" value="1"/>
</dbReference>
<dbReference type="InterPro" id="IPR032623">
    <property type="entry name" value="FecR_N"/>
</dbReference>
<proteinExistence type="predicted"/>
<evidence type="ECO:0000259" key="2">
    <source>
        <dbReference type="Pfam" id="PF04773"/>
    </source>
</evidence>
<dbReference type="RefSeq" id="WP_057944691.1">
    <property type="nucleotide sequence ID" value="NZ_CP011131.1"/>
</dbReference>
<protein>
    <submittedName>
        <fullName evidence="4">FecR domain-containing protein</fullName>
    </submittedName>
</protein>
<feature type="transmembrane region" description="Helical" evidence="1">
    <location>
        <begin position="92"/>
        <end position="114"/>
    </location>
</feature>
<keyword evidence="1" id="KW-0472">Membrane</keyword>